<keyword evidence="1" id="KW-0732">Signal</keyword>
<evidence type="ECO:0000313" key="2">
    <source>
        <dbReference type="EMBL" id="NMH28855.1"/>
    </source>
</evidence>
<dbReference type="Proteomes" id="UP000712080">
    <property type="component" value="Unassembled WGS sequence"/>
</dbReference>
<dbReference type="AlphaFoldDB" id="A0A972FP67"/>
<name>A0A972FP67_9FLAO</name>
<sequence>MKKMSFFFAFLFLISLIPASAQETNQKYDDKDNLFYATLEDAQNHNPLPDLYMRTDWNQYHEFDIFYPNGEMKRNVKCKSKEWPSEYFTNRGMLLRVIDGKAYICLSMGKINFYQDYHDGKRYMQEGGLNTGLKKWDQKYYESLLQEHNLLMQYQMEKPKREFRDTVSGYGNKMMSWQLKFMMLLNEKM</sequence>
<comment type="caution">
    <text evidence="2">The sequence shown here is derived from an EMBL/GenBank/DDBJ whole genome shotgun (WGS) entry which is preliminary data.</text>
</comment>
<dbReference type="RefSeq" id="WP_169527963.1">
    <property type="nucleotide sequence ID" value="NZ_JAAMPU010000107.1"/>
</dbReference>
<proteinExistence type="predicted"/>
<dbReference type="EMBL" id="JAAMPU010000107">
    <property type="protein sequence ID" value="NMH28855.1"/>
    <property type="molecule type" value="Genomic_DNA"/>
</dbReference>
<organism evidence="2 3">
    <name type="scientific">Flavobacterium silvaticum</name>
    <dbReference type="NCBI Taxonomy" id="1852020"/>
    <lineage>
        <taxon>Bacteria</taxon>
        <taxon>Pseudomonadati</taxon>
        <taxon>Bacteroidota</taxon>
        <taxon>Flavobacteriia</taxon>
        <taxon>Flavobacteriales</taxon>
        <taxon>Flavobacteriaceae</taxon>
        <taxon>Flavobacterium</taxon>
    </lineage>
</organism>
<feature type="chain" id="PRO_5037952426" description="GLPGLI family protein" evidence="1">
    <location>
        <begin position="22"/>
        <end position="189"/>
    </location>
</feature>
<feature type="signal peptide" evidence="1">
    <location>
        <begin position="1"/>
        <end position="21"/>
    </location>
</feature>
<reference evidence="2" key="1">
    <citation type="submission" date="2020-02" db="EMBL/GenBank/DDBJ databases">
        <title>Flavobacterium sp. genome.</title>
        <authorList>
            <person name="Jung H.S."/>
            <person name="Baek J.H."/>
            <person name="Jeon C.O."/>
        </authorList>
    </citation>
    <scope>NUCLEOTIDE SEQUENCE</scope>
    <source>
        <strain evidence="2">SE-s28</strain>
    </source>
</reference>
<evidence type="ECO:0000256" key="1">
    <source>
        <dbReference type="SAM" id="SignalP"/>
    </source>
</evidence>
<keyword evidence="3" id="KW-1185">Reference proteome</keyword>
<protein>
    <recommendedName>
        <fullName evidence="4">GLPGLI family protein</fullName>
    </recommendedName>
</protein>
<evidence type="ECO:0000313" key="3">
    <source>
        <dbReference type="Proteomes" id="UP000712080"/>
    </source>
</evidence>
<gene>
    <name evidence="2" type="ORF">G6047_12495</name>
</gene>
<accession>A0A972FP67</accession>
<evidence type="ECO:0008006" key="4">
    <source>
        <dbReference type="Google" id="ProtNLM"/>
    </source>
</evidence>